<feature type="region of interest" description="Disordered" evidence="1">
    <location>
        <begin position="35"/>
        <end position="88"/>
    </location>
</feature>
<feature type="compositionally biased region" description="Basic and acidic residues" evidence="1">
    <location>
        <begin position="61"/>
        <end position="73"/>
    </location>
</feature>
<protein>
    <submittedName>
        <fullName evidence="2">Uncharacterized protein</fullName>
    </submittedName>
</protein>
<evidence type="ECO:0000313" key="2">
    <source>
        <dbReference type="EMBL" id="KAJ1108986.1"/>
    </source>
</evidence>
<dbReference type="Proteomes" id="UP001066276">
    <property type="component" value="Chromosome 9"/>
</dbReference>
<accession>A0AAV7N062</accession>
<gene>
    <name evidence="2" type="ORF">NDU88_006356</name>
</gene>
<feature type="compositionally biased region" description="Polar residues" evidence="1">
    <location>
        <begin position="74"/>
        <end position="88"/>
    </location>
</feature>
<keyword evidence="3" id="KW-1185">Reference proteome</keyword>
<comment type="caution">
    <text evidence="2">The sequence shown here is derived from an EMBL/GenBank/DDBJ whole genome shotgun (WGS) entry which is preliminary data.</text>
</comment>
<proteinExistence type="predicted"/>
<name>A0AAV7N062_PLEWA</name>
<evidence type="ECO:0000256" key="1">
    <source>
        <dbReference type="SAM" id="MobiDB-lite"/>
    </source>
</evidence>
<evidence type="ECO:0000313" key="3">
    <source>
        <dbReference type="Proteomes" id="UP001066276"/>
    </source>
</evidence>
<organism evidence="2 3">
    <name type="scientific">Pleurodeles waltl</name>
    <name type="common">Iberian ribbed newt</name>
    <dbReference type="NCBI Taxonomy" id="8319"/>
    <lineage>
        <taxon>Eukaryota</taxon>
        <taxon>Metazoa</taxon>
        <taxon>Chordata</taxon>
        <taxon>Craniata</taxon>
        <taxon>Vertebrata</taxon>
        <taxon>Euteleostomi</taxon>
        <taxon>Amphibia</taxon>
        <taxon>Batrachia</taxon>
        <taxon>Caudata</taxon>
        <taxon>Salamandroidea</taxon>
        <taxon>Salamandridae</taxon>
        <taxon>Pleurodelinae</taxon>
        <taxon>Pleurodeles</taxon>
    </lineage>
</organism>
<dbReference type="EMBL" id="JANPWB010000013">
    <property type="protein sequence ID" value="KAJ1108986.1"/>
    <property type="molecule type" value="Genomic_DNA"/>
</dbReference>
<dbReference type="AlphaFoldDB" id="A0AAV7N062"/>
<sequence length="88" mass="9624">MAVLPVYVGLLPAERVAEATLDGVTSKCPGAVQIEETRPRARTSGYWLAREDTATGEEDVREQRGREEEKDTTTEQAGSNGDSQKTQK</sequence>
<reference evidence="2" key="1">
    <citation type="journal article" date="2022" name="bioRxiv">
        <title>Sequencing and chromosome-scale assembly of the giantPleurodeles waltlgenome.</title>
        <authorList>
            <person name="Brown T."/>
            <person name="Elewa A."/>
            <person name="Iarovenko S."/>
            <person name="Subramanian E."/>
            <person name="Araus A.J."/>
            <person name="Petzold A."/>
            <person name="Susuki M."/>
            <person name="Suzuki K.-i.T."/>
            <person name="Hayashi T."/>
            <person name="Toyoda A."/>
            <person name="Oliveira C."/>
            <person name="Osipova E."/>
            <person name="Leigh N.D."/>
            <person name="Simon A."/>
            <person name="Yun M.H."/>
        </authorList>
    </citation>
    <scope>NUCLEOTIDE SEQUENCE</scope>
    <source>
        <strain evidence="2">20211129_DDA</strain>
        <tissue evidence="2">Liver</tissue>
    </source>
</reference>